<keyword evidence="6" id="KW-1185">Reference proteome</keyword>
<proteinExistence type="predicted"/>
<dbReference type="CDD" id="cd02440">
    <property type="entry name" value="AdoMet_MTases"/>
    <property type="match status" value="1"/>
</dbReference>
<dbReference type="GO" id="GO:0008168">
    <property type="term" value="F:methyltransferase activity"/>
    <property type="evidence" value="ECO:0007669"/>
    <property type="project" value="UniProtKB-KW"/>
</dbReference>
<dbReference type="SUPFAM" id="SSF53335">
    <property type="entry name" value="S-adenosyl-L-methionine-dependent methyltransferases"/>
    <property type="match status" value="1"/>
</dbReference>
<dbReference type="RefSeq" id="WP_086789862.1">
    <property type="nucleotide sequence ID" value="NZ_JAGIOO010000001.1"/>
</dbReference>
<dbReference type="InterPro" id="IPR029063">
    <property type="entry name" value="SAM-dependent_MTases_sf"/>
</dbReference>
<evidence type="ECO:0000256" key="3">
    <source>
        <dbReference type="ARBA" id="ARBA00022691"/>
    </source>
</evidence>
<comment type="caution">
    <text evidence="5">The sequence shown here is derived from an EMBL/GenBank/DDBJ whole genome shotgun (WGS) entry which is preliminary data.</text>
</comment>
<evidence type="ECO:0000256" key="1">
    <source>
        <dbReference type="ARBA" id="ARBA00022603"/>
    </source>
</evidence>
<evidence type="ECO:0000313" key="6">
    <source>
        <dbReference type="Proteomes" id="UP001519363"/>
    </source>
</evidence>
<keyword evidence="1 5" id="KW-0489">Methyltransferase</keyword>
<dbReference type="PANTHER" id="PTHR43464">
    <property type="entry name" value="METHYLTRANSFERASE"/>
    <property type="match status" value="1"/>
</dbReference>
<evidence type="ECO:0000259" key="4">
    <source>
        <dbReference type="Pfam" id="PF13649"/>
    </source>
</evidence>
<dbReference type="Gene3D" id="3.40.50.150">
    <property type="entry name" value="Vaccinia Virus protein VP39"/>
    <property type="match status" value="1"/>
</dbReference>
<dbReference type="GO" id="GO:0032259">
    <property type="term" value="P:methylation"/>
    <property type="evidence" value="ECO:0007669"/>
    <property type="project" value="UniProtKB-KW"/>
</dbReference>
<dbReference type="EMBL" id="JAGIOO010000001">
    <property type="protein sequence ID" value="MBP2473088.1"/>
    <property type="molecule type" value="Genomic_DNA"/>
</dbReference>
<protein>
    <submittedName>
        <fullName evidence="5">SAM-dependent methyltransferase</fullName>
    </submittedName>
</protein>
<evidence type="ECO:0000256" key="2">
    <source>
        <dbReference type="ARBA" id="ARBA00022679"/>
    </source>
</evidence>
<dbReference type="InterPro" id="IPR041698">
    <property type="entry name" value="Methyltransf_25"/>
</dbReference>
<keyword evidence="2" id="KW-0808">Transferase</keyword>
<sequence>MADQYDEIRDSYEAVKRIPVGRSEVATLTAALPGLTGASVLDVGCGTGFYPRLFRRAGAARVLGVDGSAEMVAHARRVEAAAPLGIEYDRQDALALPVLGAFDLVTSIWLVGYAPGRAALAALLRGLAANLRPGGDLVVLAPNPDWDWEIISRYHRYGLSARPAGPEGGAEGRSRITVDVHVDPPFEFESFLWPPGAVVEALAEAGFTGVRRQETVVPEDAVAERGEEFWAELRRCPTFAVYRATLG</sequence>
<feature type="domain" description="Methyltransferase" evidence="4">
    <location>
        <begin position="40"/>
        <end position="135"/>
    </location>
</feature>
<dbReference type="PANTHER" id="PTHR43464:SF19">
    <property type="entry name" value="UBIQUINONE BIOSYNTHESIS O-METHYLTRANSFERASE, MITOCHONDRIAL"/>
    <property type="match status" value="1"/>
</dbReference>
<accession>A0ABS5A932</accession>
<evidence type="ECO:0000313" key="5">
    <source>
        <dbReference type="EMBL" id="MBP2473088.1"/>
    </source>
</evidence>
<dbReference type="Pfam" id="PF13649">
    <property type="entry name" value="Methyltransf_25"/>
    <property type="match status" value="1"/>
</dbReference>
<organism evidence="5 6">
    <name type="scientific">Crossiella equi</name>
    <dbReference type="NCBI Taxonomy" id="130796"/>
    <lineage>
        <taxon>Bacteria</taxon>
        <taxon>Bacillati</taxon>
        <taxon>Actinomycetota</taxon>
        <taxon>Actinomycetes</taxon>
        <taxon>Pseudonocardiales</taxon>
        <taxon>Pseudonocardiaceae</taxon>
        <taxon>Crossiella</taxon>
    </lineage>
</organism>
<gene>
    <name evidence="5" type="ORF">JOF53_001960</name>
</gene>
<keyword evidence="3" id="KW-0949">S-adenosyl-L-methionine</keyword>
<reference evidence="5 6" key="1">
    <citation type="submission" date="2021-03" db="EMBL/GenBank/DDBJ databases">
        <title>Sequencing the genomes of 1000 actinobacteria strains.</title>
        <authorList>
            <person name="Klenk H.-P."/>
        </authorList>
    </citation>
    <scope>NUCLEOTIDE SEQUENCE [LARGE SCALE GENOMIC DNA]</scope>
    <source>
        <strain evidence="5 6">DSM 44580</strain>
    </source>
</reference>
<dbReference type="Proteomes" id="UP001519363">
    <property type="component" value="Unassembled WGS sequence"/>
</dbReference>
<name>A0ABS5A932_9PSEU</name>